<dbReference type="Pfam" id="PF16899">
    <property type="entry name" value="Cyclin_C_2"/>
    <property type="match status" value="1"/>
</dbReference>
<keyword evidence="4" id="KW-0678">Repressor</keyword>
<name>A0AAN9AQ20_9CAEN</name>
<sequence length="298" mass="34353">MAGNFWQSSHYQQWMLDKQDLQRERQQDLKVLTEDEYQKVMIFFANFIQGLGEQLKVRQQVIATATVYFKRFYARNSLKCIDPWLMAPTCIFLASKVEEFGVISNTRLISTCQNVVKNKFGYAFPQEYPYRIQNVLECEFFLLEMMDCCLILFHPYRPLTKYCADLSSENELLPLAWRIINDSLRTDVPLLYPPYLIALACLHMACVIKQKDIKQWCAELSVDTDIILDIARTLIGLYDVWKNYDEKKEIAGILAKMPKPKLSPSRPPSEGPNGQDGSNNSQNQGQSMQQSGMQSSGP</sequence>
<feature type="domain" description="Cyclin-like" evidence="11">
    <location>
        <begin position="46"/>
        <end position="144"/>
    </location>
</feature>
<dbReference type="InterPro" id="IPR031658">
    <property type="entry name" value="Cyclin_C_2"/>
</dbReference>
<evidence type="ECO:0000256" key="3">
    <source>
        <dbReference type="ARBA" id="ARBA00019492"/>
    </source>
</evidence>
<accession>A0AAN9AQ20</accession>
<keyword evidence="13" id="KW-1185">Reference proteome</keyword>
<keyword evidence="5" id="KW-0805">Transcription regulation</keyword>
<evidence type="ECO:0000259" key="11">
    <source>
        <dbReference type="SMART" id="SM00385"/>
    </source>
</evidence>
<dbReference type="FunFam" id="1.10.472.10:FF:000015">
    <property type="entry name" value="Putative cyclin-c"/>
    <property type="match status" value="1"/>
</dbReference>
<proteinExistence type="inferred from homology"/>
<evidence type="ECO:0000256" key="9">
    <source>
        <dbReference type="RuleBase" id="RU000383"/>
    </source>
</evidence>
<evidence type="ECO:0000256" key="10">
    <source>
        <dbReference type="SAM" id="MobiDB-lite"/>
    </source>
</evidence>
<dbReference type="GO" id="GO:0016538">
    <property type="term" value="F:cyclin-dependent protein serine/threonine kinase regulator activity"/>
    <property type="evidence" value="ECO:0007669"/>
    <property type="project" value="InterPro"/>
</dbReference>
<dbReference type="CDD" id="cd20514">
    <property type="entry name" value="CYCLIN_CCNC_rpt2"/>
    <property type="match status" value="1"/>
</dbReference>
<evidence type="ECO:0000256" key="6">
    <source>
        <dbReference type="ARBA" id="ARBA00023127"/>
    </source>
</evidence>
<evidence type="ECO:0000313" key="12">
    <source>
        <dbReference type="EMBL" id="KAK7090714.1"/>
    </source>
</evidence>
<dbReference type="InterPro" id="IPR043198">
    <property type="entry name" value="Cyclin/Ssn8"/>
</dbReference>
<dbReference type="AlphaFoldDB" id="A0AAN9AQ20"/>
<keyword evidence="8" id="KW-0539">Nucleus</keyword>
<dbReference type="GO" id="GO:1990508">
    <property type="term" value="C:CKM complex"/>
    <property type="evidence" value="ECO:0007669"/>
    <property type="project" value="UniProtKB-ARBA"/>
</dbReference>
<feature type="domain" description="Cyclin-like" evidence="11">
    <location>
        <begin position="157"/>
        <end position="236"/>
    </location>
</feature>
<dbReference type="Pfam" id="PF00134">
    <property type="entry name" value="Cyclin_N"/>
    <property type="match status" value="1"/>
</dbReference>
<feature type="region of interest" description="Disordered" evidence="10">
    <location>
        <begin position="255"/>
        <end position="298"/>
    </location>
</feature>
<dbReference type="PANTHER" id="PTHR10026">
    <property type="entry name" value="CYCLIN"/>
    <property type="match status" value="1"/>
</dbReference>
<dbReference type="Proteomes" id="UP001374579">
    <property type="component" value="Unassembled WGS sequence"/>
</dbReference>
<evidence type="ECO:0000256" key="8">
    <source>
        <dbReference type="ARBA" id="ARBA00023242"/>
    </source>
</evidence>
<organism evidence="12 13">
    <name type="scientific">Littorina saxatilis</name>
    <dbReference type="NCBI Taxonomy" id="31220"/>
    <lineage>
        <taxon>Eukaryota</taxon>
        <taxon>Metazoa</taxon>
        <taxon>Spiralia</taxon>
        <taxon>Lophotrochozoa</taxon>
        <taxon>Mollusca</taxon>
        <taxon>Gastropoda</taxon>
        <taxon>Caenogastropoda</taxon>
        <taxon>Littorinimorpha</taxon>
        <taxon>Littorinoidea</taxon>
        <taxon>Littorinidae</taxon>
        <taxon>Littorina</taxon>
    </lineage>
</organism>
<dbReference type="InterPro" id="IPR013763">
    <property type="entry name" value="Cyclin-like_dom"/>
</dbReference>
<dbReference type="SUPFAM" id="SSF47954">
    <property type="entry name" value="Cyclin-like"/>
    <property type="match status" value="2"/>
</dbReference>
<evidence type="ECO:0000313" key="13">
    <source>
        <dbReference type="Proteomes" id="UP001374579"/>
    </source>
</evidence>
<dbReference type="EMBL" id="JBAMIC010000024">
    <property type="protein sequence ID" value="KAK7090714.1"/>
    <property type="molecule type" value="Genomic_DNA"/>
</dbReference>
<evidence type="ECO:0000256" key="2">
    <source>
        <dbReference type="ARBA" id="ARBA00008638"/>
    </source>
</evidence>
<keyword evidence="7" id="KW-0804">Transcription</keyword>
<dbReference type="SMART" id="SM00385">
    <property type="entry name" value="CYCLIN"/>
    <property type="match status" value="2"/>
</dbReference>
<dbReference type="CDD" id="cd20513">
    <property type="entry name" value="CYCLIN_CCNC_rpt1"/>
    <property type="match status" value="1"/>
</dbReference>
<comment type="caution">
    <text evidence="12">The sequence shown here is derived from an EMBL/GenBank/DDBJ whole genome shotgun (WGS) entry which is preliminary data.</text>
</comment>
<dbReference type="InterPro" id="IPR036915">
    <property type="entry name" value="Cyclin-like_sf"/>
</dbReference>
<evidence type="ECO:0000256" key="4">
    <source>
        <dbReference type="ARBA" id="ARBA00022491"/>
    </source>
</evidence>
<evidence type="ECO:0000256" key="7">
    <source>
        <dbReference type="ARBA" id="ARBA00023163"/>
    </source>
</evidence>
<protein>
    <recommendedName>
        <fullName evidence="3">Cyclin-C</fullName>
    </recommendedName>
</protein>
<keyword evidence="6 9" id="KW-0195">Cyclin</keyword>
<evidence type="ECO:0000256" key="5">
    <source>
        <dbReference type="ARBA" id="ARBA00023015"/>
    </source>
</evidence>
<comment type="similarity">
    <text evidence="2">Belongs to the cyclin family. Cyclin C subfamily.</text>
</comment>
<dbReference type="GO" id="GO:0006357">
    <property type="term" value="P:regulation of transcription by RNA polymerase II"/>
    <property type="evidence" value="ECO:0007669"/>
    <property type="project" value="InterPro"/>
</dbReference>
<gene>
    <name evidence="12" type="ORF">V1264_010476</name>
</gene>
<comment type="subcellular location">
    <subcellularLocation>
        <location evidence="1">Nucleus</location>
    </subcellularLocation>
</comment>
<evidence type="ECO:0000256" key="1">
    <source>
        <dbReference type="ARBA" id="ARBA00004123"/>
    </source>
</evidence>
<dbReference type="Gene3D" id="1.10.472.10">
    <property type="entry name" value="Cyclin-like"/>
    <property type="match status" value="2"/>
</dbReference>
<feature type="compositionally biased region" description="Low complexity" evidence="10">
    <location>
        <begin position="271"/>
        <end position="298"/>
    </location>
</feature>
<dbReference type="InterPro" id="IPR006671">
    <property type="entry name" value="Cyclin_N"/>
</dbReference>
<dbReference type="PIRSF" id="PIRSF028758">
    <property type="entry name" value="Cyclin, C/H/G types"/>
    <property type="match status" value="1"/>
</dbReference>
<dbReference type="FunFam" id="1.10.472.10:FF:000017">
    <property type="entry name" value="Putative cyclin-c"/>
    <property type="match status" value="1"/>
</dbReference>
<reference evidence="12 13" key="1">
    <citation type="submission" date="2024-02" db="EMBL/GenBank/DDBJ databases">
        <title>Chromosome-scale genome assembly of the rough periwinkle Littorina saxatilis.</title>
        <authorList>
            <person name="De Jode A."/>
            <person name="Faria R."/>
            <person name="Formenti G."/>
            <person name="Sims Y."/>
            <person name="Smith T.P."/>
            <person name="Tracey A."/>
            <person name="Wood J.M.D."/>
            <person name="Zagrodzka Z.B."/>
            <person name="Johannesson K."/>
            <person name="Butlin R.K."/>
            <person name="Leder E.H."/>
        </authorList>
    </citation>
    <scope>NUCLEOTIDE SEQUENCE [LARGE SCALE GENOMIC DNA]</scope>
    <source>
        <strain evidence="12">Snail1</strain>
        <tissue evidence="12">Muscle</tissue>
    </source>
</reference>